<feature type="transmembrane region" description="Helical" evidence="1">
    <location>
        <begin position="239"/>
        <end position="259"/>
    </location>
</feature>
<organism evidence="3">
    <name type="scientific">uncultured Dysgonomonas sp</name>
    <dbReference type="NCBI Taxonomy" id="206096"/>
    <lineage>
        <taxon>Bacteria</taxon>
        <taxon>Pseudomonadati</taxon>
        <taxon>Bacteroidota</taxon>
        <taxon>Bacteroidia</taxon>
        <taxon>Bacteroidales</taxon>
        <taxon>Dysgonomonadaceae</taxon>
        <taxon>Dysgonomonas</taxon>
        <taxon>environmental samples</taxon>
    </lineage>
</organism>
<dbReference type="EMBL" id="FLUL01000001">
    <property type="protein sequence ID" value="SBW06053.1"/>
    <property type="molecule type" value="Genomic_DNA"/>
</dbReference>
<protein>
    <recommendedName>
        <fullName evidence="4">Lipoprotein</fullName>
    </recommendedName>
</protein>
<sequence>MKYLFFTLSIILIFSSCSSTFFYSTLNTPNEYVEKVDNGDFLLETDSLWIAYCFKGQDGPVQITVFNKSDKPLYVDWGKSALIIDNIATTYSGKEINYSGDWDSTINSNSSSWGSFSGAASLPKSVSFVPPQTMVSEIPLILSPKFDHINKKSYKNATMGGQGDVALKIRRRDFDQSNTPLAFKSYLTIYSQPDKPMVFEQDFYLSSLIRTEAKPSEMFNQLLDRGDLFYVEKPANNDALYATLGIIGGAGLIVVGVMYGEPEKTTYYDDY</sequence>
<proteinExistence type="predicted"/>
<reference evidence="3" key="1">
    <citation type="submission" date="2016-04" db="EMBL/GenBank/DDBJ databases">
        <authorList>
            <person name="Evans L.H."/>
            <person name="Alamgir A."/>
            <person name="Owens N."/>
            <person name="Weber N.D."/>
            <person name="Virtaneva K."/>
            <person name="Barbian K."/>
            <person name="Babar A."/>
            <person name="Rosenke K."/>
        </authorList>
    </citation>
    <scope>NUCLEOTIDE SEQUENCE</scope>
    <source>
        <strain evidence="3">86-2</strain>
    </source>
</reference>
<dbReference type="AlphaFoldDB" id="A0A212K2Z9"/>
<evidence type="ECO:0000256" key="2">
    <source>
        <dbReference type="SAM" id="SignalP"/>
    </source>
</evidence>
<feature type="chain" id="PRO_5012081017" description="Lipoprotein" evidence="2">
    <location>
        <begin position="20"/>
        <end position="271"/>
    </location>
</feature>
<keyword evidence="1" id="KW-1133">Transmembrane helix</keyword>
<evidence type="ECO:0008006" key="4">
    <source>
        <dbReference type="Google" id="ProtNLM"/>
    </source>
</evidence>
<keyword evidence="2" id="KW-0732">Signal</keyword>
<keyword evidence="1" id="KW-0472">Membrane</keyword>
<gene>
    <name evidence="3" type="ORF">KL86DYS2_12901</name>
</gene>
<dbReference type="RefSeq" id="WP_296951050.1">
    <property type="nucleotide sequence ID" value="NZ_LT599021.1"/>
</dbReference>
<feature type="signal peptide" evidence="2">
    <location>
        <begin position="1"/>
        <end position="19"/>
    </location>
</feature>
<keyword evidence="1" id="KW-0812">Transmembrane</keyword>
<evidence type="ECO:0000256" key="1">
    <source>
        <dbReference type="SAM" id="Phobius"/>
    </source>
</evidence>
<accession>A0A212K2Z9</accession>
<evidence type="ECO:0000313" key="3">
    <source>
        <dbReference type="EMBL" id="SBW06053.1"/>
    </source>
</evidence>
<name>A0A212K2Z9_9BACT</name>
<dbReference type="PROSITE" id="PS51257">
    <property type="entry name" value="PROKAR_LIPOPROTEIN"/>
    <property type="match status" value="1"/>
</dbReference>